<dbReference type="AlphaFoldDB" id="A0A326TQE8"/>
<dbReference type="Proteomes" id="UP000248806">
    <property type="component" value="Unassembled WGS sequence"/>
</dbReference>
<evidence type="ECO:0000313" key="1">
    <source>
        <dbReference type="EMBL" id="PZW18054.1"/>
    </source>
</evidence>
<proteinExistence type="predicted"/>
<accession>A0A326TQE8</accession>
<evidence type="ECO:0000313" key="2">
    <source>
        <dbReference type="Proteomes" id="UP000248806"/>
    </source>
</evidence>
<protein>
    <submittedName>
        <fullName evidence="1">Uncharacterized protein</fullName>
    </submittedName>
</protein>
<name>A0A326TQE8_THEHA</name>
<organism evidence="1 2">
    <name type="scientific">Thermosporothrix hazakensis</name>
    <dbReference type="NCBI Taxonomy" id="644383"/>
    <lineage>
        <taxon>Bacteria</taxon>
        <taxon>Bacillati</taxon>
        <taxon>Chloroflexota</taxon>
        <taxon>Ktedonobacteria</taxon>
        <taxon>Ktedonobacterales</taxon>
        <taxon>Thermosporotrichaceae</taxon>
        <taxon>Thermosporothrix</taxon>
    </lineage>
</organism>
<dbReference type="EMBL" id="QKUF01000064">
    <property type="protein sequence ID" value="PZW18054.1"/>
    <property type="molecule type" value="Genomic_DNA"/>
</dbReference>
<dbReference type="RefSeq" id="WP_211326446.1">
    <property type="nucleotide sequence ID" value="NZ_QKUF01000064.1"/>
</dbReference>
<keyword evidence="2" id="KW-1185">Reference proteome</keyword>
<reference evidence="1 2" key="1">
    <citation type="submission" date="2018-06" db="EMBL/GenBank/DDBJ databases">
        <title>Genomic Encyclopedia of Archaeal and Bacterial Type Strains, Phase II (KMG-II): from individual species to whole genera.</title>
        <authorList>
            <person name="Goeker M."/>
        </authorList>
    </citation>
    <scope>NUCLEOTIDE SEQUENCE [LARGE SCALE GENOMIC DNA]</scope>
    <source>
        <strain evidence="1 2">ATCC BAA-1881</strain>
    </source>
</reference>
<gene>
    <name evidence="1" type="ORF">EI42_06384</name>
</gene>
<comment type="caution">
    <text evidence="1">The sequence shown here is derived from an EMBL/GenBank/DDBJ whole genome shotgun (WGS) entry which is preliminary data.</text>
</comment>
<sequence length="81" mass="8828">MHSELEVCCLLPEPAQTVLGASQLAHVLDEVRSQHTGSHQPFDRHLLEQRAALQDSELLGESPDHTNATACPANICITEES</sequence>